<comment type="caution">
    <text evidence="2">The sequence shown here is derived from an EMBL/GenBank/DDBJ whole genome shotgun (WGS) entry which is preliminary data.</text>
</comment>
<protein>
    <recommendedName>
        <fullName evidence="4">DUF333 domain-containing protein</fullName>
    </recommendedName>
</protein>
<keyword evidence="1" id="KW-0732">Signal</keyword>
<organism evidence="2 3">
    <name type="scientific">Nocardia nova</name>
    <dbReference type="NCBI Taxonomy" id="37330"/>
    <lineage>
        <taxon>Bacteria</taxon>
        <taxon>Bacillati</taxon>
        <taxon>Actinomycetota</taxon>
        <taxon>Actinomycetes</taxon>
        <taxon>Mycobacteriales</taxon>
        <taxon>Nocardiaceae</taxon>
        <taxon>Nocardia</taxon>
    </lineage>
</organism>
<feature type="chain" id="PRO_5015616685" description="DUF333 domain-containing protein" evidence="1">
    <location>
        <begin position="34"/>
        <end position="158"/>
    </location>
</feature>
<accession>A0A2S6A908</accession>
<dbReference type="AlphaFoldDB" id="A0A2S6A908"/>
<evidence type="ECO:0008006" key="4">
    <source>
        <dbReference type="Google" id="ProtNLM"/>
    </source>
</evidence>
<dbReference type="EMBL" id="PSZD01000005">
    <property type="protein sequence ID" value="PPJ29731.1"/>
    <property type="molecule type" value="Genomic_DNA"/>
</dbReference>
<sequence length="158" mass="16464">MIRSKRFRSTGRCAVGFVSAAAATILMVAPAGAVPAPGSGSGSPTAAPGPEVELNAYCDDHGGSAHLANGRTVYCTQVEGTDAYVWSYSRGPLNHDPNTRGYTCDDNGCHFPDGSAVPGYQRCGILCGEPPTSGDIQSGLADCFNAGTPFEECERRMR</sequence>
<evidence type="ECO:0000313" key="3">
    <source>
        <dbReference type="Proteomes" id="UP000238356"/>
    </source>
</evidence>
<dbReference type="Proteomes" id="UP000238356">
    <property type="component" value="Unassembled WGS sequence"/>
</dbReference>
<keyword evidence="3" id="KW-1185">Reference proteome</keyword>
<feature type="signal peptide" evidence="1">
    <location>
        <begin position="1"/>
        <end position="33"/>
    </location>
</feature>
<evidence type="ECO:0000256" key="1">
    <source>
        <dbReference type="SAM" id="SignalP"/>
    </source>
</evidence>
<gene>
    <name evidence="2" type="ORF">C5F51_09490</name>
</gene>
<proteinExistence type="predicted"/>
<name>A0A2S6A908_9NOCA</name>
<evidence type="ECO:0000313" key="2">
    <source>
        <dbReference type="EMBL" id="PPJ29731.1"/>
    </source>
</evidence>
<reference evidence="2 3" key="1">
    <citation type="submission" date="2018-02" db="EMBL/GenBank/DDBJ databases">
        <title>8 Nocardia nova and 1 Nocardia cyriacigeorgica strain used for evolution to TMP-SMX.</title>
        <authorList>
            <person name="Mehta H."/>
            <person name="Weng J."/>
            <person name="Shamoo Y."/>
        </authorList>
    </citation>
    <scope>NUCLEOTIDE SEQUENCE [LARGE SCALE GENOMIC DNA]</scope>
    <source>
        <strain evidence="2 3">BAA2227</strain>
    </source>
</reference>